<feature type="binding site" evidence="9">
    <location>
        <position position="37"/>
    </location>
    <ligand>
        <name>[4Fe-4S] cluster</name>
        <dbReference type="ChEBI" id="CHEBI:49883"/>
        <label>1</label>
    </ligand>
</feature>
<dbReference type="Pfam" id="PF04055">
    <property type="entry name" value="Radical_SAM"/>
    <property type="match status" value="1"/>
</dbReference>
<dbReference type="InterPro" id="IPR006638">
    <property type="entry name" value="Elp3/MiaA/NifB-like_rSAM"/>
</dbReference>
<dbReference type="Gene3D" id="3.20.20.70">
    <property type="entry name" value="Aldolase class I"/>
    <property type="match status" value="1"/>
</dbReference>
<dbReference type="UniPathway" id="UPA00538">
    <property type="reaction ID" value="UER00593"/>
</dbReference>
<dbReference type="NCBIfam" id="NF009544">
    <property type="entry name" value="PRK12928.1"/>
    <property type="match status" value="1"/>
</dbReference>
<dbReference type="PANTHER" id="PTHR10949">
    <property type="entry name" value="LIPOYL SYNTHASE"/>
    <property type="match status" value="1"/>
</dbReference>
<keyword evidence="3 9" id="KW-0808">Transferase</keyword>
<evidence type="ECO:0000256" key="7">
    <source>
        <dbReference type="ARBA" id="ARBA00023014"/>
    </source>
</evidence>
<keyword evidence="4 9" id="KW-0949">S-adenosyl-L-methionine</keyword>
<dbReference type="EMBL" id="DRBS01000322">
    <property type="protein sequence ID" value="HDD44931.1"/>
    <property type="molecule type" value="Genomic_DNA"/>
</dbReference>
<comment type="function">
    <text evidence="9">Catalyzes the radical-mediated insertion of two sulfur atoms into the C-6 and C-8 positions of the octanoyl moiety bound to the lipoyl domains of lipoate-dependent enzymes, thereby converting the octanoylated domains into lipoylated derivatives.</text>
</comment>
<evidence type="ECO:0000256" key="9">
    <source>
        <dbReference type="HAMAP-Rule" id="MF_00206"/>
    </source>
</evidence>
<evidence type="ECO:0000256" key="1">
    <source>
        <dbReference type="ARBA" id="ARBA00022485"/>
    </source>
</evidence>
<comment type="catalytic activity">
    <reaction evidence="8 9">
        <text>[[Fe-S] cluster scaffold protein carrying a second [4Fe-4S](2+) cluster] + N(6)-octanoyl-L-lysyl-[protein] + 2 oxidized [2Fe-2S]-[ferredoxin] + 2 S-adenosyl-L-methionine + 4 H(+) = [[Fe-S] cluster scaffold protein] + N(6)-[(R)-dihydrolipoyl]-L-lysyl-[protein] + 4 Fe(3+) + 2 hydrogen sulfide + 2 5'-deoxyadenosine + 2 L-methionine + 2 reduced [2Fe-2S]-[ferredoxin]</text>
        <dbReference type="Rhea" id="RHEA:16585"/>
        <dbReference type="Rhea" id="RHEA-COMP:9928"/>
        <dbReference type="Rhea" id="RHEA-COMP:10000"/>
        <dbReference type="Rhea" id="RHEA-COMP:10001"/>
        <dbReference type="Rhea" id="RHEA-COMP:10475"/>
        <dbReference type="Rhea" id="RHEA-COMP:14568"/>
        <dbReference type="Rhea" id="RHEA-COMP:14569"/>
        <dbReference type="ChEBI" id="CHEBI:15378"/>
        <dbReference type="ChEBI" id="CHEBI:17319"/>
        <dbReference type="ChEBI" id="CHEBI:29034"/>
        <dbReference type="ChEBI" id="CHEBI:29919"/>
        <dbReference type="ChEBI" id="CHEBI:33722"/>
        <dbReference type="ChEBI" id="CHEBI:33737"/>
        <dbReference type="ChEBI" id="CHEBI:33738"/>
        <dbReference type="ChEBI" id="CHEBI:57844"/>
        <dbReference type="ChEBI" id="CHEBI:59789"/>
        <dbReference type="ChEBI" id="CHEBI:78809"/>
        <dbReference type="ChEBI" id="CHEBI:83100"/>
        <dbReference type="EC" id="2.8.1.8"/>
    </reaction>
</comment>
<organism evidence="11">
    <name type="scientific">Desulfofervidus auxilii</name>
    <dbReference type="NCBI Taxonomy" id="1621989"/>
    <lineage>
        <taxon>Bacteria</taxon>
        <taxon>Pseudomonadati</taxon>
        <taxon>Thermodesulfobacteriota</taxon>
        <taxon>Candidatus Desulfofervidia</taxon>
        <taxon>Candidatus Desulfofervidales</taxon>
        <taxon>Candidatus Desulfofervidaceae</taxon>
        <taxon>Candidatus Desulfofervidus</taxon>
    </lineage>
</organism>
<comment type="caution">
    <text evidence="11">The sequence shown here is derived from an EMBL/GenBank/DDBJ whole genome shotgun (WGS) entry which is preliminary data.</text>
</comment>
<gene>
    <name evidence="9 11" type="primary">lipA</name>
    <name evidence="11" type="ORF">ENG63_08755</name>
</gene>
<evidence type="ECO:0000256" key="3">
    <source>
        <dbReference type="ARBA" id="ARBA00022679"/>
    </source>
</evidence>
<dbReference type="SMART" id="SM00729">
    <property type="entry name" value="Elp3"/>
    <property type="match status" value="1"/>
</dbReference>
<dbReference type="PROSITE" id="PS51918">
    <property type="entry name" value="RADICAL_SAM"/>
    <property type="match status" value="1"/>
</dbReference>
<dbReference type="GO" id="GO:0005737">
    <property type="term" value="C:cytoplasm"/>
    <property type="evidence" value="ECO:0007669"/>
    <property type="project" value="UniProtKB-SubCell"/>
</dbReference>
<feature type="binding site" evidence="9">
    <location>
        <position position="271"/>
    </location>
    <ligand>
        <name>[4Fe-4S] cluster</name>
        <dbReference type="ChEBI" id="CHEBI:49883"/>
        <label>1</label>
    </ligand>
</feature>
<dbReference type="InterPro" id="IPR003698">
    <property type="entry name" value="Lipoyl_synth"/>
</dbReference>
<dbReference type="GO" id="GO:0046872">
    <property type="term" value="F:metal ion binding"/>
    <property type="evidence" value="ECO:0007669"/>
    <property type="project" value="UniProtKB-KW"/>
</dbReference>
<evidence type="ECO:0000256" key="4">
    <source>
        <dbReference type="ARBA" id="ARBA00022691"/>
    </source>
</evidence>
<dbReference type="AlphaFoldDB" id="A0A7C0YAH3"/>
<keyword evidence="6 9" id="KW-0408">Iron</keyword>
<name>A0A7C0YAH3_DESA2</name>
<evidence type="ECO:0000256" key="8">
    <source>
        <dbReference type="ARBA" id="ARBA00047326"/>
    </source>
</evidence>
<dbReference type="GO" id="GO:0016992">
    <property type="term" value="F:lipoate synthase activity"/>
    <property type="evidence" value="ECO:0007669"/>
    <property type="project" value="UniProtKB-UniRule"/>
</dbReference>
<dbReference type="NCBIfam" id="TIGR00510">
    <property type="entry name" value="lipA"/>
    <property type="match status" value="1"/>
</dbReference>
<dbReference type="SFLD" id="SFLDS00029">
    <property type="entry name" value="Radical_SAM"/>
    <property type="match status" value="1"/>
</dbReference>
<comment type="pathway">
    <text evidence="9">Protein modification; protein lipoylation via endogenous pathway; protein N(6)-(lipoyl)lysine from octanoyl-[acyl-carrier-protein]: step 2/2.</text>
</comment>
<feature type="binding site" evidence="9">
    <location>
        <position position="32"/>
    </location>
    <ligand>
        <name>[4Fe-4S] cluster</name>
        <dbReference type="ChEBI" id="CHEBI:49883"/>
        <label>1</label>
    </ligand>
</feature>
<evidence type="ECO:0000313" key="11">
    <source>
        <dbReference type="EMBL" id="HDD44931.1"/>
    </source>
</evidence>
<comment type="subcellular location">
    <subcellularLocation>
        <location evidence="9">Cytoplasm</location>
    </subcellularLocation>
</comment>
<dbReference type="EC" id="2.8.1.8" evidence="9"/>
<feature type="binding site" evidence="9">
    <location>
        <position position="65"/>
    </location>
    <ligand>
        <name>[4Fe-4S] cluster</name>
        <dbReference type="ChEBI" id="CHEBI:49883"/>
        <label>2</label>
        <note>4Fe-4S-S-AdoMet</note>
    </ligand>
</feature>
<feature type="binding site" evidence="9">
    <location>
        <position position="43"/>
    </location>
    <ligand>
        <name>[4Fe-4S] cluster</name>
        <dbReference type="ChEBI" id="CHEBI:49883"/>
        <label>1</label>
    </ligand>
</feature>
<feature type="binding site" evidence="9">
    <location>
        <position position="58"/>
    </location>
    <ligand>
        <name>[4Fe-4S] cluster</name>
        <dbReference type="ChEBI" id="CHEBI:49883"/>
        <label>2</label>
        <note>4Fe-4S-S-AdoMet</note>
    </ligand>
</feature>
<comment type="cofactor">
    <cofactor evidence="9">
        <name>[4Fe-4S] cluster</name>
        <dbReference type="ChEBI" id="CHEBI:49883"/>
    </cofactor>
    <text evidence="9">Binds 2 [4Fe-4S] clusters per subunit. One cluster is coordinated with 3 cysteines and an exchangeable S-adenosyl-L-methionine.</text>
</comment>
<feature type="domain" description="Radical SAM core" evidence="10">
    <location>
        <begin position="44"/>
        <end position="260"/>
    </location>
</feature>
<dbReference type="GO" id="GO:0009249">
    <property type="term" value="P:protein lipoylation"/>
    <property type="evidence" value="ECO:0007669"/>
    <property type="project" value="UniProtKB-UniRule"/>
</dbReference>
<dbReference type="HAMAP" id="MF_00206">
    <property type="entry name" value="Lipoyl_synth"/>
    <property type="match status" value="1"/>
</dbReference>
<keyword evidence="7 9" id="KW-0411">Iron-sulfur</keyword>
<evidence type="ECO:0000256" key="6">
    <source>
        <dbReference type="ARBA" id="ARBA00023004"/>
    </source>
</evidence>
<dbReference type="FunFam" id="3.20.20.70:FF:000040">
    <property type="entry name" value="Lipoyl synthase"/>
    <property type="match status" value="1"/>
</dbReference>
<dbReference type="InterPro" id="IPR007197">
    <property type="entry name" value="rSAM"/>
</dbReference>
<dbReference type="PANTHER" id="PTHR10949:SF0">
    <property type="entry name" value="LIPOYL SYNTHASE, MITOCHONDRIAL"/>
    <property type="match status" value="1"/>
</dbReference>
<evidence type="ECO:0000256" key="5">
    <source>
        <dbReference type="ARBA" id="ARBA00022723"/>
    </source>
</evidence>
<keyword evidence="5 9" id="KW-0479">Metal-binding</keyword>
<keyword evidence="2 9" id="KW-0963">Cytoplasm</keyword>
<dbReference type="NCBIfam" id="NF004019">
    <property type="entry name" value="PRK05481.1"/>
    <property type="match status" value="1"/>
</dbReference>
<dbReference type="SFLD" id="SFLDG01058">
    <property type="entry name" value="lipoyl_synthase_like"/>
    <property type="match status" value="1"/>
</dbReference>
<dbReference type="SFLD" id="SFLDF00271">
    <property type="entry name" value="lipoyl_synthase"/>
    <property type="match status" value="1"/>
</dbReference>
<dbReference type="CDD" id="cd01335">
    <property type="entry name" value="Radical_SAM"/>
    <property type="match status" value="1"/>
</dbReference>
<evidence type="ECO:0000256" key="2">
    <source>
        <dbReference type="ARBA" id="ARBA00022490"/>
    </source>
</evidence>
<feature type="binding site" evidence="9">
    <location>
        <position position="62"/>
    </location>
    <ligand>
        <name>[4Fe-4S] cluster</name>
        <dbReference type="ChEBI" id="CHEBI:49883"/>
        <label>2</label>
        <note>4Fe-4S-S-AdoMet</note>
    </ligand>
</feature>
<accession>A0A7C0YAH3</accession>
<dbReference type="PIRSF" id="PIRSF005963">
    <property type="entry name" value="Lipoyl_synth"/>
    <property type="match status" value="1"/>
</dbReference>
<sequence length="290" mass="33122">MKKPVWLHKKIDLKACYALNVLLKNLKLHTICQEANCPNISECFSKKIATFLILGNICTRNCRFCAVKKGKPGVVDIEEPERIAEAVSRLNLKHVVITSVTRDDLSDGGAEHFAKTIYSIRKKMKKIVIEVLIPDFKGEKEAIKKVIEAKPDIIGHNIETVPRLYPIVRKGANFLRSLEVLKTVKALSNGIYTKSGLMLGLGEREEEILKVFKDLRKVNCDFLSIGQYLSPSRKAYPVKEYVHPDRFDYYKERALALGFLYVASGPYVRSSYLAEEYLEHVEDNKNEKRF</sequence>
<proteinExistence type="inferred from homology"/>
<comment type="similarity">
    <text evidence="9">Belongs to the radical SAM superfamily. Lipoyl synthase family.</text>
</comment>
<dbReference type="SUPFAM" id="SSF102114">
    <property type="entry name" value="Radical SAM enzymes"/>
    <property type="match status" value="1"/>
</dbReference>
<dbReference type="Proteomes" id="UP000886289">
    <property type="component" value="Unassembled WGS sequence"/>
</dbReference>
<dbReference type="InterPro" id="IPR013785">
    <property type="entry name" value="Aldolase_TIM"/>
</dbReference>
<dbReference type="GO" id="GO:0051539">
    <property type="term" value="F:4 iron, 4 sulfur cluster binding"/>
    <property type="evidence" value="ECO:0007669"/>
    <property type="project" value="UniProtKB-UniRule"/>
</dbReference>
<dbReference type="InterPro" id="IPR058240">
    <property type="entry name" value="rSAM_sf"/>
</dbReference>
<keyword evidence="1 9" id="KW-0004">4Fe-4S</keyword>
<reference evidence="11" key="1">
    <citation type="journal article" date="2020" name="mSystems">
        <title>Genome- and Community-Level Interaction Insights into Carbon Utilization and Element Cycling Functions of Hydrothermarchaeota in Hydrothermal Sediment.</title>
        <authorList>
            <person name="Zhou Z."/>
            <person name="Liu Y."/>
            <person name="Xu W."/>
            <person name="Pan J."/>
            <person name="Luo Z.H."/>
            <person name="Li M."/>
        </authorList>
    </citation>
    <scope>NUCLEOTIDE SEQUENCE [LARGE SCALE GENOMIC DNA]</scope>
    <source>
        <strain evidence="11">HyVt-233</strain>
    </source>
</reference>
<evidence type="ECO:0000259" key="10">
    <source>
        <dbReference type="PROSITE" id="PS51918"/>
    </source>
</evidence>
<protein>
    <recommendedName>
        <fullName evidence="9">Lipoyl synthase</fullName>
        <ecNumber evidence="9">2.8.1.8</ecNumber>
    </recommendedName>
    <alternativeName>
        <fullName evidence="9">Lip-syn</fullName>
        <shortName evidence="9">LS</shortName>
    </alternativeName>
    <alternativeName>
        <fullName evidence="9">Lipoate synthase</fullName>
    </alternativeName>
    <alternativeName>
        <fullName evidence="9">Lipoic acid synthase</fullName>
    </alternativeName>
    <alternativeName>
        <fullName evidence="9">Sulfur insertion protein LipA</fullName>
    </alternativeName>
</protein>